<sequence length="95" mass="11234">MKLQVTFDQVLQINNGNFNQTKELIDNFIYSKDLIPIRNRNFQGYISNSLSLNDLSFKKEKISSINIFKSFKKYLSIFVQIGDLVLRLFSFLNFR</sequence>
<keyword evidence="2" id="KW-1185">Reference proteome</keyword>
<evidence type="ECO:0000313" key="2">
    <source>
        <dbReference type="Proteomes" id="UP000198480"/>
    </source>
</evidence>
<organism evidence="1 2">
    <name type="scientific">Belliella buryatensis</name>
    <dbReference type="NCBI Taxonomy" id="1500549"/>
    <lineage>
        <taxon>Bacteria</taxon>
        <taxon>Pseudomonadati</taxon>
        <taxon>Bacteroidota</taxon>
        <taxon>Cytophagia</taxon>
        <taxon>Cytophagales</taxon>
        <taxon>Cyclobacteriaceae</taxon>
        <taxon>Belliella</taxon>
    </lineage>
</organism>
<name>A0A239F5B3_9BACT</name>
<dbReference type="AlphaFoldDB" id="A0A239F5B3"/>
<dbReference type="Proteomes" id="UP000198480">
    <property type="component" value="Unassembled WGS sequence"/>
</dbReference>
<accession>A0A239F5B3</accession>
<dbReference type="EMBL" id="FZOK01000011">
    <property type="protein sequence ID" value="SNS52220.1"/>
    <property type="molecule type" value="Genomic_DNA"/>
</dbReference>
<reference evidence="2" key="1">
    <citation type="submission" date="2017-06" db="EMBL/GenBank/DDBJ databases">
        <authorList>
            <person name="Varghese N."/>
            <person name="Submissions S."/>
        </authorList>
    </citation>
    <scope>NUCLEOTIDE SEQUENCE [LARGE SCALE GENOMIC DNA]</scope>
    <source>
        <strain evidence="2">5C</strain>
    </source>
</reference>
<gene>
    <name evidence="1" type="ORF">SAMN06295967_111131</name>
</gene>
<evidence type="ECO:0000313" key="1">
    <source>
        <dbReference type="EMBL" id="SNS52220.1"/>
    </source>
</evidence>
<protein>
    <submittedName>
        <fullName evidence="1">Uncharacterized protein</fullName>
    </submittedName>
</protein>
<proteinExistence type="predicted"/>